<dbReference type="InterPro" id="IPR036390">
    <property type="entry name" value="WH_DNA-bd_sf"/>
</dbReference>
<dbReference type="Proteomes" id="UP000587991">
    <property type="component" value="Unassembled WGS sequence"/>
</dbReference>
<evidence type="ECO:0000256" key="1">
    <source>
        <dbReference type="ARBA" id="ARBA00009437"/>
    </source>
</evidence>
<dbReference type="InterPro" id="IPR036388">
    <property type="entry name" value="WH-like_DNA-bd_sf"/>
</dbReference>
<evidence type="ECO:0000259" key="6">
    <source>
        <dbReference type="PROSITE" id="PS50931"/>
    </source>
</evidence>
<evidence type="ECO:0000256" key="3">
    <source>
        <dbReference type="ARBA" id="ARBA00023125"/>
    </source>
</evidence>
<dbReference type="Gene3D" id="1.10.10.10">
    <property type="entry name" value="Winged helix-like DNA-binding domain superfamily/Winged helix DNA-binding domain"/>
    <property type="match status" value="1"/>
</dbReference>
<reference evidence="7 8" key="1">
    <citation type="submission" date="2020-04" db="EMBL/GenBank/DDBJ databases">
        <title>Draft genome of Leeia sp. IMCC25680.</title>
        <authorList>
            <person name="Song J."/>
            <person name="Cho J.-C."/>
        </authorList>
    </citation>
    <scope>NUCLEOTIDE SEQUENCE [LARGE SCALE GENOMIC DNA]</scope>
    <source>
        <strain evidence="7 8">IMCC25680</strain>
    </source>
</reference>
<dbReference type="SUPFAM" id="SSF53850">
    <property type="entry name" value="Periplasmic binding protein-like II"/>
    <property type="match status" value="1"/>
</dbReference>
<keyword evidence="4" id="KW-0010">Activator</keyword>
<gene>
    <name evidence="7" type="primary">nhaR</name>
    <name evidence="7" type="ORF">HF682_12280</name>
</gene>
<feature type="domain" description="HTH lysR-type" evidence="6">
    <location>
        <begin position="4"/>
        <end position="61"/>
    </location>
</feature>
<protein>
    <submittedName>
        <fullName evidence="7">Transcriptional activator NhaR</fullName>
    </submittedName>
</protein>
<comment type="caution">
    <text evidence="7">The sequence shown here is derived from an EMBL/GenBank/DDBJ whole genome shotgun (WGS) entry which is preliminary data.</text>
</comment>
<dbReference type="GO" id="GO:0003677">
    <property type="term" value="F:DNA binding"/>
    <property type="evidence" value="ECO:0007669"/>
    <property type="project" value="UniProtKB-KW"/>
</dbReference>
<evidence type="ECO:0000256" key="2">
    <source>
        <dbReference type="ARBA" id="ARBA00023015"/>
    </source>
</evidence>
<organism evidence="7 8">
    <name type="scientific">Leeia aquatica</name>
    <dbReference type="NCBI Taxonomy" id="2725557"/>
    <lineage>
        <taxon>Bacteria</taxon>
        <taxon>Pseudomonadati</taxon>
        <taxon>Pseudomonadota</taxon>
        <taxon>Betaproteobacteria</taxon>
        <taxon>Neisseriales</taxon>
        <taxon>Leeiaceae</taxon>
        <taxon>Leeia</taxon>
    </lineage>
</organism>
<evidence type="ECO:0000313" key="7">
    <source>
        <dbReference type="EMBL" id="NLR75936.1"/>
    </source>
</evidence>
<dbReference type="GO" id="GO:2000142">
    <property type="term" value="P:regulation of DNA-templated transcription initiation"/>
    <property type="evidence" value="ECO:0007669"/>
    <property type="project" value="TreeGrafter"/>
</dbReference>
<name>A0A847SES5_9NEIS</name>
<evidence type="ECO:0000256" key="5">
    <source>
        <dbReference type="ARBA" id="ARBA00023163"/>
    </source>
</evidence>
<evidence type="ECO:0000313" key="8">
    <source>
        <dbReference type="Proteomes" id="UP000587991"/>
    </source>
</evidence>
<dbReference type="PROSITE" id="PS50931">
    <property type="entry name" value="HTH_LYSR"/>
    <property type="match status" value="1"/>
</dbReference>
<dbReference type="FunFam" id="1.10.10.10:FF:000001">
    <property type="entry name" value="LysR family transcriptional regulator"/>
    <property type="match status" value="1"/>
</dbReference>
<comment type="similarity">
    <text evidence="1">Belongs to the LysR transcriptional regulatory family.</text>
</comment>
<dbReference type="RefSeq" id="WP_168877562.1">
    <property type="nucleotide sequence ID" value="NZ_JABAIM010000002.1"/>
</dbReference>
<accession>A0A847SES5</accession>
<dbReference type="EMBL" id="JABAIM010000002">
    <property type="protein sequence ID" value="NLR75936.1"/>
    <property type="molecule type" value="Genomic_DNA"/>
</dbReference>
<sequence>MNHLNYKHLRYFWVVAKAGSIARASEQLHVTPQSISGQLAELEEQLGVKLLRRAGRGLELTETGQQVLSYADEIFSLGEALTEALRSGPLTASLPLRVGVADSVAKLQTYRLLQAVLQLDEPVRLTVREGRLSALLGELAVHRLDLVIVDRPMPSNLNVRAYVHPLGDSPLTVFATPALKATLQGTFPQCLHGAPFLLPGEDVAVRSRLLDWLEGQQLRPRIVGEFDDGALLKAFGQAGAGLFVAPSTIADDVCRQHGVEVVGQIEAVKEQTYLITAERRTVHPAIRAILLAQGLIHE</sequence>
<dbReference type="InterPro" id="IPR000847">
    <property type="entry name" value="LysR_HTH_N"/>
</dbReference>
<dbReference type="PANTHER" id="PTHR30293:SF2">
    <property type="entry name" value="TRANSCRIPTIONAL ACTIVATOR PROTEIN NHAR"/>
    <property type="match status" value="1"/>
</dbReference>
<dbReference type="InterPro" id="IPR005119">
    <property type="entry name" value="LysR_subst-bd"/>
</dbReference>
<evidence type="ECO:0000256" key="4">
    <source>
        <dbReference type="ARBA" id="ARBA00023159"/>
    </source>
</evidence>
<dbReference type="AlphaFoldDB" id="A0A847SES5"/>
<dbReference type="Pfam" id="PF03466">
    <property type="entry name" value="LysR_substrate"/>
    <property type="match status" value="1"/>
</dbReference>
<proteinExistence type="inferred from homology"/>
<keyword evidence="5" id="KW-0804">Transcription</keyword>
<dbReference type="SUPFAM" id="SSF46785">
    <property type="entry name" value="Winged helix' DNA-binding domain"/>
    <property type="match status" value="1"/>
</dbReference>
<keyword evidence="3" id="KW-0238">DNA-binding</keyword>
<keyword evidence="2" id="KW-0805">Transcription regulation</keyword>
<keyword evidence="8" id="KW-1185">Reference proteome</keyword>
<dbReference type="Gene3D" id="3.40.190.290">
    <property type="match status" value="1"/>
</dbReference>
<dbReference type="Pfam" id="PF00126">
    <property type="entry name" value="HTH_1"/>
    <property type="match status" value="1"/>
</dbReference>
<dbReference type="NCBIfam" id="NF008284">
    <property type="entry name" value="PRK11062.1"/>
    <property type="match status" value="1"/>
</dbReference>
<dbReference type="GO" id="GO:0003700">
    <property type="term" value="F:DNA-binding transcription factor activity"/>
    <property type="evidence" value="ECO:0007669"/>
    <property type="project" value="InterPro"/>
</dbReference>
<dbReference type="PANTHER" id="PTHR30293">
    <property type="entry name" value="TRANSCRIPTIONAL REGULATORY PROTEIN NAC-RELATED"/>
    <property type="match status" value="1"/>
</dbReference>